<dbReference type="SUPFAM" id="SSF48208">
    <property type="entry name" value="Six-hairpin glycosidases"/>
    <property type="match status" value="1"/>
</dbReference>
<keyword evidence="2" id="KW-0119">Carbohydrate metabolism</keyword>
<dbReference type="Gene3D" id="2.60.40.10">
    <property type="entry name" value="Immunoglobulins"/>
    <property type="match status" value="1"/>
</dbReference>
<dbReference type="EMBL" id="RQYF01000009">
    <property type="protein sequence ID" value="RRD92556.1"/>
    <property type="molecule type" value="Genomic_DNA"/>
</dbReference>
<keyword evidence="7" id="KW-1185">Reference proteome</keyword>
<dbReference type="SUPFAM" id="SSF81296">
    <property type="entry name" value="E set domains"/>
    <property type="match status" value="1"/>
</dbReference>
<evidence type="ECO:0000259" key="5">
    <source>
        <dbReference type="Pfam" id="PF02927"/>
    </source>
</evidence>
<dbReference type="CDD" id="cd02850">
    <property type="entry name" value="E_set_Cellulase_N"/>
    <property type="match status" value="1"/>
</dbReference>
<evidence type="ECO:0000256" key="2">
    <source>
        <dbReference type="ARBA" id="ARBA00023277"/>
    </source>
</evidence>
<keyword evidence="3" id="KW-0624">Polysaccharide degradation</keyword>
<name>A0A3P2ACZ9_9BACE</name>
<gene>
    <name evidence="6" type="ORF">EII33_03490</name>
</gene>
<dbReference type="InterPro" id="IPR001701">
    <property type="entry name" value="Glyco_hydro_9"/>
</dbReference>
<dbReference type="GO" id="GO:0000272">
    <property type="term" value="P:polysaccharide catabolic process"/>
    <property type="evidence" value="ECO:0007669"/>
    <property type="project" value="UniProtKB-KW"/>
</dbReference>
<dbReference type="InterPro" id="IPR014756">
    <property type="entry name" value="Ig_E-set"/>
</dbReference>
<dbReference type="InterPro" id="IPR012341">
    <property type="entry name" value="6hp_glycosidase-like_sf"/>
</dbReference>
<evidence type="ECO:0000256" key="1">
    <source>
        <dbReference type="ARBA" id="ARBA00007072"/>
    </source>
</evidence>
<dbReference type="InterPro" id="IPR004197">
    <property type="entry name" value="Cellulase_Ig-like"/>
</dbReference>
<evidence type="ECO:0000313" key="7">
    <source>
        <dbReference type="Proteomes" id="UP000279562"/>
    </source>
</evidence>
<evidence type="ECO:0000313" key="6">
    <source>
        <dbReference type="EMBL" id="RRD92556.1"/>
    </source>
</evidence>
<dbReference type="Gene3D" id="1.50.10.10">
    <property type="match status" value="1"/>
</dbReference>
<protein>
    <submittedName>
        <fullName evidence="6">Glycoside hydrolase</fullName>
    </submittedName>
</protein>
<reference evidence="6 7" key="1">
    <citation type="submission" date="2018-11" db="EMBL/GenBank/DDBJ databases">
        <title>Genomes From Bacteria Associated with the Canine Oral Cavity: a Test Case for Automated Genome-Based Taxonomic Assignment.</title>
        <authorList>
            <person name="Coil D.A."/>
            <person name="Jospin G."/>
            <person name="Darling A.E."/>
            <person name="Wallis C."/>
            <person name="Davis I.J."/>
            <person name="Harris S."/>
            <person name="Eisen J.A."/>
            <person name="Holcombe L.J."/>
            <person name="O'Flynn C."/>
        </authorList>
    </citation>
    <scope>NUCLEOTIDE SEQUENCE [LARGE SCALE GENOMIC DNA]</scope>
    <source>
        <strain evidence="6 7">OH1047_COT-310</strain>
    </source>
</reference>
<dbReference type="GO" id="GO:0008810">
    <property type="term" value="F:cellulase activity"/>
    <property type="evidence" value="ECO:0007669"/>
    <property type="project" value="InterPro"/>
</dbReference>
<evidence type="ECO:0000259" key="4">
    <source>
        <dbReference type="Pfam" id="PF00759"/>
    </source>
</evidence>
<comment type="similarity">
    <text evidence="1">Belongs to the glycosyl hydrolase 9 (cellulase E) family.</text>
</comment>
<keyword evidence="6" id="KW-0378">Hydrolase</keyword>
<dbReference type="Pfam" id="PF02927">
    <property type="entry name" value="CelD_N"/>
    <property type="match status" value="1"/>
</dbReference>
<accession>A0A3P2ACZ9</accession>
<dbReference type="InterPro" id="IPR008928">
    <property type="entry name" value="6-hairpin_glycosidase_sf"/>
</dbReference>
<dbReference type="InterPro" id="IPR013783">
    <property type="entry name" value="Ig-like_fold"/>
</dbReference>
<dbReference type="AlphaFoldDB" id="A0A3P2ACZ9"/>
<feature type="domain" description="Glycoside hydrolase family 9" evidence="4">
    <location>
        <begin position="422"/>
        <end position="778"/>
    </location>
</feature>
<dbReference type="RefSeq" id="WP_125238556.1">
    <property type="nucleotide sequence ID" value="NZ_RQYF01000009.1"/>
</dbReference>
<feature type="domain" description="Cellulase Ig-like" evidence="5">
    <location>
        <begin position="301"/>
        <end position="382"/>
    </location>
</feature>
<dbReference type="Proteomes" id="UP000279562">
    <property type="component" value="Unassembled WGS sequence"/>
</dbReference>
<proteinExistence type="inferred from homology"/>
<sequence>MKKRDLLFASVFALFCGQSELHAQDFELTSSGYFKNRGVDVMAFDDIYPEGHQGGVCIIMHGHRIATNGDIRLEATPGQWQPVPKQLDRRLDGNSIITTLCYPDSSRHLTGFNPMIYPALNLKYTVKVETKGKHLEVTVDLDRPIPEEFIGKAGFNLEFFPGSLFGKPWLMDKQSGIFPQQPNSPLMTTRPNHLHTGNYHDGKQSLADINNLIGKGYSPIVADDIIARPYATGSKFTVRPDDSYNKVTIESLNGDLQLFDGRMNHNNGWFVLRSHIKPGVTKGAVRWIITPNVVDDWMYRPVIQTSQIGYHPAQEKEAVIETDIRDQKRQTAQIIRIDADGESAVKTVNPAEWGKFLRYNYLKVDFTDVKEPGLYKIKYDTSVSPIFRIDNDVYARGVWQPVLEYFLPVQMCHMRVNEKYRVWHDCCHMDDAQMAQSHNHIDGYDQKEGLSEFAPGQVVPGVNIGGWHDAGDFDLRIESQAGESYILALTYETFRPDIDVTSIDQINRVTEIHQPDGKNDLLQQVENGALSVVNGYLALGRLYRGIICNDLRQYVLLGDAAAMTDGKTGNEDDRRIFTEDNPGRELSTAARLAAVSRVLKGFNDTLSVHCLGIARNIYASTASGNDRVLSSKVQAAVELYLTTGEQTYMDFILDNREFIVKQIEHTGWYTARVEKQLAQMKDKRAKTFSAAFRKALAGYEQKLAVLVRETPYGVPYRPNIWGAGWDIQHFGFRHYFLTTAYPELFSQAPVFNALNFILGCHPGSNQASFASGVGAQSATVGYGLNRADWSYIPGGVISGTALIRPDFPELLTFPFLWQQTEYVLGGGSSHYMFLVLAAQQLLK</sequence>
<comment type="caution">
    <text evidence="6">The sequence shown here is derived from an EMBL/GenBank/DDBJ whole genome shotgun (WGS) entry which is preliminary data.</text>
</comment>
<dbReference type="Pfam" id="PF00759">
    <property type="entry name" value="Glyco_hydro_9"/>
    <property type="match status" value="1"/>
</dbReference>
<organism evidence="6 7">
    <name type="scientific">Prevotella heparinolytica</name>
    <dbReference type="NCBI Taxonomy" id="28113"/>
    <lineage>
        <taxon>Bacteria</taxon>
        <taxon>Pseudomonadati</taxon>
        <taxon>Bacteroidota</taxon>
        <taxon>Bacteroidia</taxon>
        <taxon>Bacteroidales</taxon>
        <taxon>Bacteroidaceae</taxon>
        <taxon>Bacteroides</taxon>
    </lineage>
</organism>
<evidence type="ECO:0000256" key="3">
    <source>
        <dbReference type="ARBA" id="ARBA00023326"/>
    </source>
</evidence>